<dbReference type="EMBL" id="VOAH01000011">
    <property type="protein sequence ID" value="TVP39868.1"/>
    <property type="molecule type" value="Genomic_DNA"/>
</dbReference>
<dbReference type="NCBIfam" id="TIGR01484">
    <property type="entry name" value="HAD-SF-IIB"/>
    <property type="match status" value="1"/>
</dbReference>
<keyword evidence="2" id="KW-0378">Hydrolase</keyword>
<gene>
    <name evidence="2" type="ORF">NARC_110080</name>
</gene>
<dbReference type="EC" id="3.1.3.18" evidence="1"/>
<reference evidence="2 3" key="1">
    <citation type="journal article" date="2019" name="Front. Microbiol.">
        <title>Ammonia Oxidation by the Arctic Terrestrial Thaumarchaeote Candidatus Nitrosocosmicus arcticus Is Stimulated by Increasing Temperatures.</title>
        <authorList>
            <person name="Alves R.J.E."/>
            <person name="Kerou M."/>
            <person name="Zappe A."/>
            <person name="Bittner R."/>
            <person name="Abby S.S."/>
            <person name="Schmidt H.A."/>
            <person name="Pfeifer K."/>
            <person name="Schleper C."/>
        </authorList>
    </citation>
    <scope>NUCLEOTIDE SEQUENCE [LARGE SCALE GENOMIC DNA]</scope>
    <source>
        <strain evidence="2 3">Kfb</strain>
    </source>
</reference>
<dbReference type="GO" id="GO:0005829">
    <property type="term" value="C:cytosol"/>
    <property type="evidence" value="ECO:0007669"/>
    <property type="project" value="TreeGrafter"/>
</dbReference>
<evidence type="ECO:0000313" key="2">
    <source>
        <dbReference type="EMBL" id="TVP39868.1"/>
    </source>
</evidence>
<dbReference type="OrthoDB" id="120822at2157"/>
<dbReference type="RefSeq" id="WP_144732720.1">
    <property type="nucleotide sequence ID" value="NZ_ML675587.1"/>
</dbReference>
<dbReference type="NCBIfam" id="TIGR01482">
    <property type="entry name" value="SPP-subfamily"/>
    <property type="match status" value="1"/>
</dbReference>
<dbReference type="InterPro" id="IPR006379">
    <property type="entry name" value="HAD-SF_hydro_IIB"/>
</dbReference>
<protein>
    <recommendedName>
        <fullName evidence="1">Phosphoglycolate phosphatase</fullName>
        <ecNumber evidence="1">3.1.3.18</ecNumber>
    </recommendedName>
</protein>
<dbReference type="PANTHER" id="PTHR10000">
    <property type="entry name" value="PHOSPHOSERINE PHOSPHATASE"/>
    <property type="match status" value="1"/>
</dbReference>
<dbReference type="AlphaFoldDB" id="A0A557STF5"/>
<dbReference type="PANTHER" id="PTHR10000:SF8">
    <property type="entry name" value="HAD SUPERFAMILY HYDROLASE-LIKE, TYPE 3"/>
    <property type="match status" value="1"/>
</dbReference>
<sequence length="231" mass="25392">MKSIKFFAIDIDGTLTLNGNGALNLDALAKLRYLVKLGYKVIYVTGRSSLEAYALSVFGGTTHIAIGENGGVITTSPVEHKLLANKENCLMGFNILTKRIKGVNQKPVFPRLTEIVLERTFDIDEGNRIFIENDLDLTLVDSNYAFHINEYKINKGFGLAFLLRKLNIDSDEAVAIGDSETDIPMFKQSRFSVTFESSAQNVRNSATHLVGGTNGEGLINAIDLIIRGKAF</sequence>
<dbReference type="Pfam" id="PF08282">
    <property type="entry name" value="Hydrolase_3"/>
    <property type="match status" value="2"/>
</dbReference>
<dbReference type="InterPro" id="IPR036412">
    <property type="entry name" value="HAD-like_sf"/>
</dbReference>
<dbReference type="Proteomes" id="UP000315289">
    <property type="component" value="Unassembled WGS sequence"/>
</dbReference>
<dbReference type="GO" id="GO:0008967">
    <property type="term" value="F:phosphoglycolate phosphatase activity"/>
    <property type="evidence" value="ECO:0007669"/>
    <property type="project" value="UniProtKB-UniRule"/>
</dbReference>
<proteinExistence type="predicted"/>
<evidence type="ECO:0000313" key="3">
    <source>
        <dbReference type="Proteomes" id="UP000315289"/>
    </source>
</evidence>
<dbReference type="GO" id="GO:0000287">
    <property type="term" value="F:magnesium ion binding"/>
    <property type="evidence" value="ECO:0007669"/>
    <property type="project" value="TreeGrafter"/>
</dbReference>
<dbReference type="InterPro" id="IPR023214">
    <property type="entry name" value="HAD_sf"/>
</dbReference>
<comment type="caution">
    <text evidence="2">The sequence shown here is derived from an EMBL/GenBank/DDBJ whole genome shotgun (WGS) entry which is preliminary data.</text>
</comment>
<accession>A0A557STF5</accession>
<organism evidence="2 3">
    <name type="scientific">Candidatus Nitrosocosmicus arcticus</name>
    <dbReference type="NCBI Taxonomy" id="2035267"/>
    <lineage>
        <taxon>Archaea</taxon>
        <taxon>Nitrososphaerota</taxon>
        <taxon>Nitrososphaeria</taxon>
        <taxon>Nitrososphaerales</taxon>
        <taxon>Nitrososphaeraceae</taxon>
        <taxon>Candidatus Nitrosocosmicus</taxon>
    </lineage>
</organism>
<dbReference type="Gene3D" id="3.40.50.1000">
    <property type="entry name" value="HAD superfamily/HAD-like"/>
    <property type="match status" value="1"/>
</dbReference>
<name>A0A557STF5_9ARCH</name>
<dbReference type="SUPFAM" id="SSF56784">
    <property type="entry name" value="HAD-like"/>
    <property type="match status" value="1"/>
</dbReference>
<keyword evidence="3" id="KW-1185">Reference proteome</keyword>
<dbReference type="NCBIfam" id="TIGR01487">
    <property type="entry name" value="Pglycolate_arch"/>
    <property type="match status" value="1"/>
</dbReference>
<evidence type="ECO:0000256" key="1">
    <source>
        <dbReference type="NCBIfam" id="TIGR01487"/>
    </source>
</evidence>
<dbReference type="Gene3D" id="3.90.1070.10">
    <property type="match status" value="1"/>
</dbReference>